<dbReference type="PROSITE" id="PS00690">
    <property type="entry name" value="DEAH_ATP_HELICASE"/>
    <property type="match status" value="1"/>
</dbReference>
<dbReference type="SMART" id="SM00847">
    <property type="entry name" value="HA2"/>
    <property type="match status" value="1"/>
</dbReference>
<keyword evidence="3" id="KW-0547">Nucleotide-binding</keyword>
<evidence type="ECO:0000256" key="5">
    <source>
        <dbReference type="ARBA" id="ARBA00022806"/>
    </source>
</evidence>
<evidence type="ECO:0000256" key="6">
    <source>
        <dbReference type="ARBA" id="ARBA00022840"/>
    </source>
</evidence>
<sequence length="1123" mass="128275">MGKKGHNWRGRQVVNTIIDDTETNKIQLDLKTDGHFDNSNALALPSKKRETKIKKDKKEIVRILSKKRRKKLEKIVEKRKKKDQRSILLEELQKVQLPSSEHEKLLSLSSVQTKGLKKISREANMPKKLPMKTNIEEDINNVDDVSEVTIEKKQDNKYTGRNLDPNVVGFDSSSDECSSDNENEIPLKKMKLENDAMAQPLKPTEICEKTVIEQKLIDRKEIPKKEEIVKKPAIYVDVIRDPEIQKARLKLPILAEEQQIMEIINANDIVIISGETGSGKTTQLPQFLFEAGYAEAKQIAVTEPRRIAAIAMSERVAKEMNMSNREISFLVRFQGNVTEDTKIKFMTDGVLLKEIESDFLLTNYSIVILDEAHERSLYTDILIGFLSRIVKLRKKRNNALKLIVMSATLRLEDFTTNSRLFSIPPPVVNVESRQFPVTVHFNRRTEEDYVKEAFKKTVKIHTTLPDGGILIFLTGEQEVNHLVYKLKKKFPYSDKSFRNKAELTTTTSEKISAEHKMKGKKAKKMIIPEINLNDYSLPEDSEEHSELEASDLEFDKEEEDCIESVCHGQPLWVLPLYSLLSMQKQNKIFQPVPLGCRLCVVSTNVAETSLTIPGIKYVVDSGKTKMKLYDKVTGVTRFEVHWTSKASADQRSGRAGRTGPGHCYRLYSSAVFNDTFENFSEPEIRRAPVDELYLRLRNMSIKDVINFPFPTPPDLMQLKMSETRLKILGVLDEENKVTRLGSVVAKYPVQPRFGKMLALSRNYDIMPYTIYLVAALSVPQVLLNAPTASTSDVAAVTKRWFDIRFTWANAGHSYLLGDNMVLLKALCGAEVAYSQGKLEQYCDDCGLRSKAVSEIRKLRLQLSKEVALNQIDMDIVVEPQLAPPNEAHAKLLRQILLCGLGDQIAKKMTLDEVPQGENKTKYKYAYHANNMEDLVFLHRSSIMKRTLPEFVVYQELYESNKIYMRGVTAIEPEWLPEYVPSLCNLSAPFTDPPPCFEDDIVMCTLTGTFGSQAWKLPEMKVEYPECEDAYKWFAKFLLEGVVVSKLQRFTSSLLSKPDIMTKKWAKLQPRTQSLLRALISKNVRQKTTLLDVWEEQPQYLLNEFLEWLPQSGHNEAASIWPPI</sequence>
<keyword evidence="5" id="KW-0347">Helicase</keyword>
<evidence type="ECO:0000259" key="9">
    <source>
        <dbReference type="PROSITE" id="PS51194"/>
    </source>
</evidence>
<dbReference type="InterPro" id="IPR014001">
    <property type="entry name" value="Helicase_ATP-bd"/>
</dbReference>
<dbReference type="InterPro" id="IPR027417">
    <property type="entry name" value="P-loop_NTPase"/>
</dbReference>
<accession>A0AAW1U867</accession>
<dbReference type="FunFam" id="3.40.50.300:FF:000637">
    <property type="entry name" value="ATP-dependent RNA helicase DHX37/DHR1"/>
    <property type="match status" value="1"/>
</dbReference>
<evidence type="ECO:0000259" key="8">
    <source>
        <dbReference type="PROSITE" id="PS51192"/>
    </source>
</evidence>
<dbReference type="CDD" id="cd18791">
    <property type="entry name" value="SF2_C_RHA"/>
    <property type="match status" value="1"/>
</dbReference>
<dbReference type="EC" id="3.6.4.13" evidence="2"/>
<dbReference type="GO" id="GO:0005730">
    <property type="term" value="C:nucleolus"/>
    <property type="evidence" value="ECO:0007669"/>
    <property type="project" value="TreeGrafter"/>
</dbReference>
<evidence type="ECO:0000256" key="7">
    <source>
        <dbReference type="ARBA" id="ARBA00047984"/>
    </source>
</evidence>
<proteinExistence type="inferred from homology"/>
<dbReference type="PANTHER" id="PTHR18934">
    <property type="entry name" value="ATP-DEPENDENT RNA HELICASE"/>
    <property type="match status" value="1"/>
</dbReference>
<gene>
    <name evidence="10" type="ORF">WA026_011238</name>
</gene>
<comment type="caution">
    <text evidence="10">The sequence shown here is derived from an EMBL/GenBank/DDBJ whole genome shotgun (WGS) entry which is preliminary data.</text>
</comment>
<dbReference type="AlphaFoldDB" id="A0AAW1U867"/>
<evidence type="ECO:0000256" key="2">
    <source>
        <dbReference type="ARBA" id="ARBA00012552"/>
    </source>
</evidence>
<dbReference type="Pfam" id="PF00270">
    <property type="entry name" value="DEAD"/>
    <property type="match status" value="1"/>
</dbReference>
<dbReference type="Gene3D" id="3.40.50.300">
    <property type="entry name" value="P-loop containing nucleotide triphosphate hydrolases"/>
    <property type="match status" value="2"/>
</dbReference>
<dbReference type="EMBL" id="JARQZJ010000035">
    <property type="protein sequence ID" value="KAK9876121.1"/>
    <property type="molecule type" value="Genomic_DNA"/>
</dbReference>
<comment type="catalytic activity">
    <reaction evidence="7">
        <text>ATP + H2O = ADP + phosphate + H(+)</text>
        <dbReference type="Rhea" id="RHEA:13065"/>
        <dbReference type="ChEBI" id="CHEBI:15377"/>
        <dbReference type="ChEBI" id="CHEBI:15378"/>
        <dbReference type="ChEBI" id="CHEBI:30616"/>
        <dbReference type="ChEBI" id="CHEBI:43474"/>
        <dbReference type="ChEBI" id="CHEBI:456216"/>
        <dbReference type="EC" id="3.6.4.13"/>
    </reaction>
</comment>
<dbReference type="InterPro" id="IPR001650">
    <property type="entry name" value="Helicase_C-like"/>
</dbReference>
<keyword evidence="6" id="KW-0067">ATP-binding</keyword>
<organism evidence="10 11">
    <name type="scientific">Henosepilachna vigintioctopunctata</name>
    <dbReference type="NCBI Taxonomy" id="420089"/>
    <lineage>
        <taxon>Eukaryota</taxon>
        <taxon>Metazoa</taxon>
        <taxon>Ecdysozoa</taxon>
        <taxon>Arthropoda</taxon>
        <taxon>Hexapoda</taxon>
        <taxon>Insecta</taxon>
        <taxon>Pterygota</taxon>
        <taxon>Neoptera</taxon>
        <taxon>Endopterygota</taxon>
        <taxon>Coleoptera</taxon>
        <taxon>Polyphaga</taxon>
        <taxon>Cucujiformia</taxon>
        <taxon>Coccinelloidea</taxon>
        <taxon>Coccinellidae</taxon>
        <taxon>Epilachninae</taxon>
        <taxon>Epilachnini</taxon>
        <taxon>Henosepilachna</taxon>
    </lineage>
</organism>
<dbReference type="SMART" id="SM00487">
    <property type="entry name" value="DEXDc"/>
    <property type="match status" value="1"/>
</dbReference>
<dbReference type="Pfam" id="PF07717">
    <property type="entry name" value="OB_NTP_bind"/>
    <property type="match status" value="1"/>
</dbReference>
<dbReference type="InterPro" id="IPR007502">
    <property type="entry name" value="Helicase-assoc_dom"/>
</dbReference>
<keyword evidence="11" id="KW-1185">Reference proteome</keyword>
<dbReference type="Gene3D" id="1.20.120.1080">
    <property type="match status" value="1"/>
</dbReference>
<dbReference type="SUPFAM" id="SSF52540">
    <property type="entry name" value="P-loop containing nucleoside triphosphate hydrolases"/>
    <property type="match status" value="1"/>
</dbReference>
<dbReference type="Pfam" id="PF21010">
    <property type="entry name" value="HA2_C"/>
    <property type="match status" value="1"/>
</dbReference>
<dbReference type="PANTHER" id="PTHR18934:SF99">
    <property type="entry name" value="ATP-DEPENDENT RNA HELICASE DHX37-RELATED"/>
    <property type="match status" value="1"/>
</dbReference>
<comment type="similarity">
    <text evidence="1">Belongs to the DEAD box helicase family. DEAH subfamily.</text>
</comment>
<dbReference type="InterPro" id="IPR056371">
    <property type="entry name" value="DHX37-like_C"/>
</dbReference>
<evidence type="ECO:0000256" key="4">
    <source>
        <dbReference type="ARBA" id="ARBA00022801"/>
    </source>
</evidence>
<dbReference type="PROSITE" id="PS51194">
    <property type="entry name" value="HELICASE_CTER"/>
    <property type="match status" value="1"/>
</dbReference>
<dbReference type="InterPro" id="IPR002464">
    <property type="entry name" value="DNA/RNA_helicase_DEAH_CS"/>
</dbReference>
<dbReference type="InterPro" id="IPR011545">
    <property type="entry name" value="DEAD/DEAH_box_helicase_dom"/>
</dbReference>
<dbReference type="Pfam" id="PF00271">
    <property type="entry name" value="Helicase_C"/>
    <property type="match status" value="1"/>
</dbReference>
<evidence type="ECO:0000256" key="3">
    <source>
        <dbReference type="ARBA" id="ARBA00022741"/>
    </source>
</evidence>
<dbReference type="SMART" id="SM00490">
    <property type="entry name" value="HELICc"/>
    <property type="match status" value="1"/>
</dbReference>
<reference evidence="10 11" key="1">
    <citation type="submission" date="2023-03" db="EMBL/GenBank/DDBJ databases">
        <title>Genome insight into feeding habits of ladybird beetles.</title>
        <authorList>
            <person name="Li H.-S."/>
            <person name="Huang Y.-H."/>
            <person name="Pang H."/>
        </authorList>
    </citation>
    <scope>NUCLEOTIDE SEQUENCE [LARGE SCALE GENOMIC DNA]</scope>
    <source>
        <strain evidence="10">SYSU_2023b</strain>
        <tissue evidence="10">Whole body</tissue>
    </source>
</reference>
<feature type="domain" description="Helicase C-terminal" evidence="9">
    <location>
        <begin position="478"/>
        <end position="700"/>
    </location>
</feature>
<dbReference type="InterPro" id="IPR011709">
    <property type="entry name" value="DEAD-box_helicase_OB_fold"/>
</dbReference>
<name>A0AAW1U867_9CUCU</name>
<keyword evidence="4" id="KW-0378">Hydrolase</keyword>
<dbReference type="GO" id="GO:0003723">
    <property type="term" value="F:RNA binding"/>
    <property type="evidence" value="ECO:0007669"/>
    <property type="project" value="TreeGrafter"/>
</dbReference>
<feature type="domain" description="Helicase ATP-binding" evidence="8">
    <location>
        <begin position="261"/>
        <end position="427"/>
    </location>
</feature>
<evidence type="ECO:0000313" key="11">
    <source>
        <dbReference type="Proteomes" id="UP001431783"/>
    </source>
</evidence>
<dbReference type="Pfam" id="PF23362">
    <property type="entry name" value="DHX37_C"/>
    <property type="match status" value="1"/>
</dbReference>
<dbReference type="PROSITE" id="PS51192">
    <property type="entry name" value="HELICASE_ATP_BIND_1"/>
    <property type="match status" value="1"/>
</dbReference>
<dbReference type="GO" id="GO:0000462">
    <property type="term" value="P:maturation of SSU-rRNA from tricistronic rRNA transcript (SSU-rRNA, 5.8S rRNA, LSU-rRNA)"/>
    <property type="evidence" value="ECO:0007669"/>
    <property type="project" value="TreeGrafter"/>
</dbReference>
<protein>
    <recommendedName>
        <fullName evidence="2">RNA helicase</fullName>
        <ecNumber evidence="2">3.6.4.13</ecNumber>
    </recommendedName>
</protein>
<dbReference type="CDD" id="cd17982">
    <property type="entry name" value="DEXHc_DHX37"/>
    <property type="match status" value="1"/>
</dbReference>
<evidence type="ECO:0000256" key="1">
    <source>
        <dbReference type="ARBA" id="ARBA00008792"/>
    </source>
</evidence>
<dbReference type="Proteomes" id="UP001431783">
    <property type="component" value="Unassembled WGS sequence"/>
</dbReference>
<evidence type="ECO:0000313" key="10">
    <source>
        <dbReference type="EMBL" id="KAK9876121.1"/>
    </source>
</evidence>
<dbReference type="GO" id="GO:0016787">
    <property type="term" value="F:hydrolase activity"/>
    <property type="evidence" value="ECO:0007669"/>
    <property type="project" value="UniProtKB-KW"/>
</dbReference>
<dbReference type="GO" id="GO:0005524">
    <property type="term" value="F:ATP binding"/>
    <property type="evidence" value="ECO:0007669"/>
    <property type="project" value="UniProtKB-KW"/>
</dbReference>
<dbReference type="GO" id="GO:0003724">
    <property type="term" value="F:RNA helicase activity"/>
    <property type="evidence" value="ECO:0007669"/>
    <property type="project" value="UniProtKB-EC"/>
</dbReference>